<comment type="caution">
    <text evidence="1">The sequence shown here is derived from an EMBL/GenBank/DDBJ whole genome shotgun (WGS) entry which is preliminary data.</text>
</comment>
<dbReference type="Proteomes" id="UP001139157">
    <property type="component" value="Unassembled WGS sequence"/>
</dbReference>
<dbReference type="GO" id="GO:0042054">
    <property type="term" value="F:histone methyltransferase activity"/>
    <property type="evidence" value="ECO:0007669"/>
    <property type="project" value="TreeGrafter"/>
</dbReference>
<evidence type="ECO:0000313" key="2">
    <source>
        <dbReference type="Proteomes" id="UP001139157"/>
    </source>
</evidence>
<dbReference type="Gene3D" id="3.40.50.150">
    <property type="entry name" value="Vaccinia Virus protein VP39"/>
    <property type="match status" value="1"/>
</dbReference>
<dbReference type="AlphaFoldDB" id="A0A9X2E4G6"/>
<sequence>MTDVQIRPIGWGGRLRAAVASGNREYPPIMLIPSVGEYPIYDEKLYSVMTSDTVRVTAFERAVRSCAPGRTVLDIGTGADANWAITAAAAGATRVWAVEALPESAEQARKVIAEHGFSDVVTVLEGDSWNIELPERADVCVSETIGTIASSEGICAIFDDARRRLVRDGGIFIPHRAETVAIPFDFDAVLRGARPALMDEYAPYVERVFDSVGRAFELRLCWTEIPEIGRLADPVVVETLHLGAADHEYPATRSRARIRRPGTFGGVALGIRLWVSPRDELRIDSLVQQTSWLPVFVPADAERPRRIEVGDEFEIEFDANPSLDGIHPDYRLGLRFTGDAGDALRWDAKYLGAAGPRSNPFYRRLFADELPA</sequence>
<dbReference type="SUPFAM" id="SSF53335">
    <property type="entry name" value="S-adenosyl-L-methionine-dependent methyltransferases"/>
    <property type="match status" value="1"/>
</dbReference>
<dbReference type="InterPro" id="IPR025799">
    <property type="entry name" value="Arg_MeTrfase"/>
</dbReference>
<proteinExistence type="predicted"/>
<name>A0A9X2E4G6_9NOCA</name>
<evidence type="ECO:0008006" key="3">
    <source>
        <dbReference type="Google" id="ProtNLM"/>
    </source>
</evidence>
<protein>
    <recommendedName>
        <fullName evidence="3">Protein arginine N-methyltransferase 1</fullName>
    </recommendedName>
</protein>
<dbReference type="CDD" id="cd02440">
    <property type="entry name" value="AdoMet_MTases"/>
    <property type="match status" value="1"/>
</dbReference>
<dbReference type="PANTHER" id="PTHR11006">
    <property type="entry name" value="PROTEIN ARGININE N-METHYLTRANSFERASE"/>
    <property type="match status" value="1"/>
</dbReference>
<dbReference type="RefSeq" id="WP_251911107.1">
    <property type="nucleotide sequence ID" value="NZ_JAMRXG010000004.1"/>
</dbReference>
<reference evidence="1" key="1">
    <citation type="submission" date="2022-06" db="EMBL/GenBank/DDBJ databases">
        <title>Novel species in genus nocardia.</title>
        <authorList>
            <person name="Li F."/>
        </authorList>
    </citation>
    <scope>NUCLEOTIDE SEQUENCE</scope>
    <source>
        <strain evidence="1">CDC141</strain>
    </source>
</reference>
<organism evidence="1 2">
    <name type="scientific">Nocardia pulmonis</name>
    <dbReference type="NCBI Taxonomy" id="2951408"/>
    <lineage>
        <taxon>Bacteria</taxon>
        <taxon>Bacillati</taxon>
        <taxon>Actinomycetota</taxon>
        <taxon>Actinomycetes</taxon>
        <taxon>Mycobacteriales</taxon>
        <taxon>Nocardiaceae</taxon>
        <taxon>Nocardia</taxon>
    </lineage>
</organism>
<evidence type="ECO:0000313" key="1">
    <source>
        <dbReference type="EMBL" id="MCM6773972.1"/>
    </source>
</evidence>
<accession>A0A9X2E4G6</accession>
<dbReference type="PANTHER" id="PTHR11006:SF53">
    <property type="entry name" value="PROTEIN ARGININE N-METHYLTRANSFERASE 3"/>
    <property type="match status" value="1"/>
</dbReference>
<keyword evidence="2" id="KW-1185">Reference proteome</keyword>
<dbReference type="InterPro" id="IPR029063">
    <property type="entry name" value="SAM-dependent_MTases_sf"/>
</dbReference>
<gene>
    <name evidence="1" type="ORF">NDR86_10860</name>
</gene>
<dbReference type="EMBL" id="JAMRXG010000004">
    <property type="protein sequence ID" value="MCM6773972.1"/>
    <property type="molecule type" value="Genomic_DNA"/>
</dbReference>
<dbReference type="GO" id="GO:0016274">
    <property type="term" value="F:protein-arginine N-methyltransferase activity"/>
    <property type="evidence" value="ECO:0007669"/>
    <property type="project" value="InterPro"/>
</dbReference>